<name>A0A0F9EUR0_9ZZZZ</name>
<sequence>MIICLCGSTRFTSEMLVIQWELTKQGHIVLSWCALPENYPRGKDRNHIGDQENVKTIVDAVHFKKIELADEIQVINVNNYIGESTTNEIKHANKLNKPVKYLF</sequence>
<dbReference type="EMBL" id="LAZR01035419">
    <property type="protein sequence ID" value="KKL27558.1"/>
    <property type="molecule type" value="Genomic_DNA"/>
</dbReference>
<dbReference type="AlphaFoldDB" id="A0A0F9EUR0"/>
<organism evidence="1">
    <name type="scientific">marine sediment metagenome</name>
    <dbReference type="NCBI Taxonomy" id="412755"/>
    <lineage>
        <taxon>unclassified sequences</taxon>
        <taxon>metagenomes</taxon>
        <taxon>ecological metagenomes</taxon>
    </lineage>
</organism>
<comment type="caution">
    <text evidence="1">The sequence shown here is derived from an EMBL/GenBank/DDBJ whole genome shotgun (WGS) entry which is preliminary data.</text>
</comment>
<reference evidence="1" key="1">
    <citation type="journal article" date="2015" name="Nature">
        <title>Complex archaea that bridge the gap between prokaryotes and eukaryotes.</title>
        <authorList>
            <person name="Spang A."/>
            <person name="Saw J.H."/>
            <person name="Jorgensen S.L."/>
            <person name="Zaremba-Niedzwiedzka K."/>
            <person name="Martijn J."/>
            <person name="Lind A.E."/>
            <person name="van Eijk R."/>
            <person name="Schleper C."/>
            <person name="Guy L."/>
            <person name="Ettema T.J."/>
        </authorList>
    </citation>
    <scope>NUCLEOTIDE SEQUENCE</scope>
</reference>
<accession>A0A0F9EUR0</accession>
<proteinExistence type="predicted"/>
<gene>
    <name evidence="1" type="ORF">LCGC14_2383980</name>
</gene>
<protein>
    <submittedName>
        <fullName evidence="1">Uncharacterized protein</fullName>
    </submittedName>
</protein>
<evidence type="ECO:0000313" key="1">
    <source>
        <dbReference type="EMBL" id="KKL27558.1"/>
    </source>
</evidence>